<gene>
    <name evidence="1" type="ORF">Agub_g913</name>
</gene>
<sequence>MIATVLHRRSLYNTPSVQLMITTYQMLLGNLHMSRACPERCGCGSVVLRMSQRLHFFWACPVEDAVVEQLEIKLGAVVPRAALWLALPPSGVQQCVWDALVLGALSAMVEGRRFLRACVSKAPAMNLGALRAMEITLKMGWLRAAVPRNTPMFLASQTSSFQNAVCIYENSAVLSIRRVHRRHRRCRKRLPTMYGLVARNGPARHAHVPGLQIRLVLHRRAYVWA</sequence>
<keyword evidence="2" id="KW-1185">Reference proteome</keyword>
<name>A0AAD3DEL3_9CHLO</name>
<organism evidence="1 2">
    <name type="scientific">Astrephomene gubernaculifera</name>
    <dbReference type="NCBI Taxonomy" id="47775"/>
    <lineage>
        <taxon>Eukaryota</taxon>
        <taxon>Viridiplantae</taxon>
        <taxon>Chlorophyta</taxon>
        <taxon>core chlorophytes</taxon>
        <taxon>Chlorophyceae</taxon>
        <taxon>CS clade</taxon>
        <taxon>Chlamydomonadales</taxon>
        <taxon>Astrephomenaceae</taxon>
        <taxon>Astrephomene</taxon>
    </lineage>
</organism>
<dbReference type="EMBL" id="BMAR01000001">
    <property type="protein sequence ID" value="GFR40365.1"/>
    <property type="molecule type" value="Genomic_DNA"/>
</dbReference>
<accession>A0AAD3DEL3</accession>
<evidence type="ECO:0000313" key="2">
    <source>
        <dbReference type="Proteomes" id="UP001054857"/>
    </source>
</evidence>
<evidence type="ECO:0000313" key="1">
    <source>
        <dbReference type="EMBL" id="GFR40365.1"/>
    </source>
</evidence>
<protein>
    <submittedName>
        <fullName evidence="1">Uncharacterized protein</fullName>
    </submittedName>
</protein>
<dbReference type="Proteomes" id="UP001054857">
    <property type="component" value="Unassembled WGS sequence"/>
</dbReference>
<proteinExistence type="predicted"/>
<comment type="caution">
    <text evidence="1">The sequence shown here is derived from an EMBL/GenBank/DDBJ whole genome shotgun (WGS) entry which is preliminary data.</text>
</comment>
<dbReference type="AlphaFoldDB" id="A0AAD3DEL3"/>
<reference evidence="1 2" key="1">
    <citation type="journal article" date="2021" name="Sci. Rep.">
        <title>Genome sequencing of the multicellular alga Astrephomene provides insights into convergent evolution of germ-soma differentiation.</title>
        <authorList>
            <person name="Yamashita S."/>
            <person name="Yamamoto K."/>
            <person name="Matsuzaki R."/>
            <person name="Suzuki S."/>
            <person name="Yamaguchi H."/>
            <person name="Hirooka S."/>
            <person name="Minakuchi Y."/>
            <person name="Miyagishima S."/>
            <person name="Kawachi M."/>
            <person name="Toyoda A."/>
            <person name="Nozaki H."/>
        </authorList>
    </citation>
    <scope>NUCLEOTIDE SEQUENCE [LARGE SCALE GENOMIC DNA]</scope>
    <source>
        <strain evidence="1 2">NIES-4017</strain>
    </source>
</reference>